<dbReference type="AlphaFoldDB" id="A0A7W1WYI0"/>
<comment type="caution">
    <text evidence="6">The sequence shown here is derived from an EMBL/GenBank/DDBJ whole genome shotgun (WGS) entry which is preliminary data.</text>
</comment>
<evidence type="ECO:0000313" key="7">
    <source>
        <dbReference type="Proteomes" id="UP000538931"/>
    </source>
</evidence>
<evidence type="ECO:0000256" key="2">
    <source>
        <dbReference type="ARBA" id="ARBA00023015"/>
    </source>
</evidence>
<dbReference type="PROSITE" id="PS50931">
    <property type="entry name" value="HTH_LYSR"/>
    <property type="match status" value="1"/>
</dbReference>
<dbReference type="RefSeq" id="WP_181739516.1">
    <property type="nucleotide sequence ID" value="NZ_JACEMT010000049.1"/>
</dbReference>
<dbReference type="InterPro" id="IPR005119">
    <property type="entry name" value="LysR_subst-bd"/>
</dbReference>
<proteinExistence type="inferred from homology"/>
<evidence type="ECO:0000256" key="4">
    <source>
        <dbReference type="ARBA" id="ARBA00023163"/>
    </source>
</evidence>
<dbReference type="GO" id="GO:0006351">
    <property type="term" value="P:DNA-templated transcription"/>
    <property type="evidence" value="ECO:0007669"/>
    <property type="project" value="TreeGrafter"/>
</dbReference>
<dbReference type="InterPro" id="IPR000847">
    <property type="entry name" value="LysR_HTH_N"/>
</dbReference>
<dbReference type="InterPro" id="IPR036388">
    <property type="entry name" value="WH-like_DNA-bd_sf"/>
</dbReference>
<evidence type="ECO:0000256" key="1">
    <source>
        <dbReference type="ARBA" id="ARBA00009437"/>
    </source>
</evidence>
<dbReference type="FunFam" id="1.10.10.10:FF:000001">
    <property type="entry name" value="LysR family transcriptional regulator"/>
    <property type="match status" value="1"/>
</dbReference>
<keyword evidence="7" id="KW-1185">Reference proteome</keyword>
<dbReference type="InterPro" id="IPR036390">
    <property type="entry name" value="WH_DNA-bd_sf"/>
</dbReference>
<dbReference type="Proteomes" id="UP000538931">
    <property type="component" value="Unassembled WGS sequence"/>
</dbReference>
<keyword evidence="3" id="KW-0238">DNA-binding</keyword>
<dbReference type="CDD" id="cd08422">
    <property type="entry name" value="PBP2_CrgA_like"/>
    <property type="match status" value="1"/>
</dbReference>
<feature type="domain" description="HTH lysR-type" evidence="5">
    <location>
        <begin position="1"/>
        <end position="58"/>
    </location>
</feature>
<dbReference type="SUPFAM" id="SSF53850">
    <property type="entry name" value="Periplasmic binding protein-like II"/>
    <property type="match status" value="1"/>
</dbReference>
<evidence type="ECO:0000259" key="5">
    <source>
        <dbReference type="PROSITE" id="PS50931"/>
    </source>
</evidence>
<dbReference type="Gene3D" id="1.10.10.10">
    <property type="entry name" value="Winged helix-like DNA-binding domain superfamily/Winged helix DNA-binding domain"/>
    <property type="match status" value="1"/>
</dbReference>
<evidence type="ECO:0000313" key="6">
    <source>
        <dbReference type="EMBL" id="MBA4502577.1"/>
    </source>
</evidence>
<evidence type="ECO:0000256" key="3">
    <source>
        <dbReference type="ARBA" id="ARBA00023125"/>
    </source>
</evidence>
<dbReference type="GO" id="GO:0043565">
    <property type="term" value="F:sequence-specific DNA binding"/>
    <property type="evidence" value="ECO:0007669"/>
    <property type="project" value="TreeGrafter"/>
</dbReference>
<reference evidence="6 7" key="1">
    <citation type="submission" date="2020-07" db="EMBL/GenBank/DDBJ databases">
        <title>Bacterium isolated from marien macroalgae.</title>
        <authorList>
            <person name="Zhu K."/>
            <person name="Lu D."/>
            <person name="Du Z."/>
        </authorList>
    </citation>
    <scope>NUCLEOTIDE SEQUENCE [LARGE SCALE GENOMIC DNA]</scope>
    <source>
        <strain evidence="6 7">3-1745</strain>
    </source>
</reference>
<dbReference type="GO" id="GO:0003700">
    <property type="term" value="F:DNA-binding transcription factor activity"/>
    <property type="evidence" value="ECO:0007669"/>
    <property type="project" value="InterPro"/>
</dbReference>
<dbReference type="Pfam" id="PF03466">
    <property type="entry name" value="LysR_substrate"/>
    <property type="match status" value="1"/>
</dbReference>
<dbReference type="PRINTS" id="PR00039">
    <property type="entry name" value="HTHLYSR"/>
</dbReference>
<keyword evidence="2" id="KW-0805">Transcription regulation</keyword>
<protein>
    <submittedName>
        <fullName evidence="6">LysR family transcriptional regulator</fullName>
    </submittedName>
</protein>
<name>A0A7W1WYI0_9GAMM</name>
<dbReference type="PANTHER" id="PTHR30537:SF68">
    <property type="entry name" value="TRANSCRIPTIONAL REGULATOR-RELATED"/>
    <property type="match status" value="1"/>
</dbReference>
<dbReference type="InterPro" id="IPR058163">
    <property type="entry name" value="LysR-type_TF_proteobact-type"/>
</dbReference>
<gene>
    <name evidence="6" type="ORF">H1S06_09405</name>
</gene>
<sequence length="306" mass="34801">MNLNDLSLFIRVVETGSFTAAAESLNVQKSTISRRIAQLEDTLGIRLIQRTTRKLKLTPEGEELFSRAQPLVDDLEAVQDDISASKTELRGRLRLTMPTEIGVFMMNDVISSFMEAYPRIEVDVELSTRTVDLIEEGVDLTLRLGPLPNSSLIARHIAGLRRGLFATPEYIEKNGMPHTPDDLARHQCITLLKPFDHLRFINWNNHEPVTMGGRLRTNSLSFVREMVLQGHGIGRLPEVFCSDLIENGTIVRVLSDYNLEPLEINALYASRRNLNPRVRAFLDHMTERLRDHPWVQSRLVHLAGHH</sequence>
<dbReference type="Pfam" id="PF00126">
    <property type="entry name" value="HTH_1"/>
    <property type="match status" value="1"/>
</dbReference>
<keyword evidence="4" id="KW-0804">Transcription</keyword>
<dbReference type="SUPFAM" id="SSF46785">
    <property type="entry name" value="Winged helix' DNA-binding domain"/>
    <property type="match status" value="1"/>
</dbReference>
<organism evidence="6 7">
    <name type="scientific">Marinobacterium marinum</name>
    <dbReference type="NCBI Taxonomy" id="2756129"/>
    <lineage>
        <taxon>Bacteria</taxon>
        <taxon>Pseudomonadati</taxon>
        <taxon>Pseudomonadota</taxon>
        <taxon>Gammaproteobacteria</taxon>
        <taxon>Oceanospirillales</taxon>
        <taxon>Oceanospirillaceae</taxon>
        <taxon>Marinobacterium</taxon>
    </lineage>
</organism>
<dbReference type="EMBL" id="JACEMT010000049">
    <property type="protein sequence ID" value="MBA4502577.1"/>
    <property type="molecule type" value="Genomic_DNA"/>
</dbReference>
<accession>A0A7W1WYI0</accession>
<comment type="similarity">
    <text evidence="1">Belongs to the LysR transcriptional regulatory family.</text>
</comment>
<dbReference type="Gene3D" id="3.40.190.290">
    <property type="match status" value="1"/>
</dbReference>
<dbReference type="PANTHER" id="PTHR30537">
    <property type="entry name" value="HTH-TYPE TRANSCRIPTIONAL REGULATOR"/>
    <property type="match status" value="1"/>
</dbReference>